<gene>
    <name evidence="1" type="ORF">GYMLUDRAFT_246312</name>
</gene>
<dbReference type="AlphaFoldDB" id="A0A0D0CIZ2"/>
<dbReference type="OrthoDB" id="2745898at2759"/>
<keyword evidence="2" id="KW-1185">Reference proteome</keyword>
<evidence type="ECO:0000313" key="2">
    <source>
        <dbReference type="Proteomes" id="UP000053593"/>
    </source>
</evidence>
<evidence type="ECO:0000313" key="1">
    <source>
        <dbReference type="EMBL" id="KIK58292.1"/>
    </source>
</evidence>
<reference evidence="1 2" key="1">
    <citation type="submission" date="2014-04" db="EMBL/GenBank/DDBJ databases">
        <title>Evolutionary Origins and Diversification of the Mycorrhizal Mutualists.</title>
        <authorList>
            <consortium name="DOE Joint Genome Institute"/>
            <consortium name="Mycorrhizal Genomics Consortium"/>
            <person name="Kohler A."/>
            <person name="Kuo A."/>
            <person name="Nagy L.G."/>
            <person name="Floudas D."/>
            <person name="Copeland A."/>
            <person name="Barry K.W."/>
            <person name="Cichocki N."/>
            <person name="Veneault-Fourrey C."/>
            <person name="LaButti K."/>
            <person name="Lindquist E.A."/>
            <person name="Lipzen A."/>
            <person name="Lundell T."/>
            <person name="Morin E."/>
            <person name="Murat C."/>
            <person name="Riley R."/>
            <person name="Ohm R."/>
            <person name="Sun H."/>
            <person name="Tunlid A."/>
            <person name="Henrissat B."/>
            <person name="Grigoriev I.V."/>
            <person name="Hibbett D.S."/>
            <person name="Martin F."/>
        </authorList>
    </citation>
    <scope>NUCLEOTIDE SEQUENCE [LARGE SCALE GENOMIC DNA]</scope>
    <source>
        <strain evidence="1 2">FD-317 M1</strain>
    </source>
</reference>
<evidence type="ECO:0008006" key="3">
    <source>
        <dbReference type="Google" id="ProtNLM"/>
    </source>
</evidence>
<dbReference type="Proteomes" id="UP000053593">
    <property type="component" value="Unassembled WGS sequence"/>
</dbReference>
<name>A0A0D0CIZ2_9AGAR</name>
<proteinExistence type="predicted"/>
<dbReference type="EMBL" id="KN834786">
    <property type="protein sequence ID" value="KIK58292.1"/>
    <property type="molecule type" value="Genomic_DNA"/>
</dbReference>
<accession>A0A0D0CIZ2</accession>
<organism evidence="1 2">
    <name type="scientific">Collybiopsis luxurians FD-317 M1</name>
    <dbReference type="NCBI Taxonomy" id="944289"/>
    <lineage>
        <taxon>Eukaryota</taxon>
        <taxon>Fungi</taxon>
        <taxon>Dikarya</taxon>
        <taxon>Basidiomycota</taxon>
        <taxon>Agaricomycotina</taxon>
        <taxon>Agaricomycetes</taxon>
        <taxon>Agaricomycetidae</taxon>
        <taxon>Agaricales</taxon>
        <taxon>Marasmiineae</taxon>
        <taxon>Omphalotaceae</taxon>
        <taxon>Collybiopsis</taxon>
        <taxon>Collybiopsis luxurians</taxon>
    </lineage>
</organism>
<dbReference type="HOGENOM" id="CLU_674479_0_0_1"/>
<dbReference type="SUPFAM" id="SSF52047">
    <property type="entry name" value="RNI-like"/>
    <property type="match status" value="1"/>
</dbReference>
<protein>
    <recommendedName>
        <fullName evidence="3">F-box domain-containing protein</fullName>
    </recommendedName>
</protein>
<sequence>MSPPSTFPPEIFDNIIDELATSKNALSACSLVHSSWAPRSKTHMFRNIAYKVDSPERDQRPSGDRTAAFQQHVASNRTVASYARHLVLTLTNRENIAAEIPQASQLHDLLSLILKCSNLIIYSVNDAVLTRLLGFIRQNNRLKRISLQSVIVDPSAFDVFMTCVAIRTRELQALHLHDVWAPDWITDAWSRWRTGHAGCNPKYKSHSLTKLCISHCEDGVIPAILRAFDVQGLQRLALLSLDWDSCAAMVSATLHATLLDLTMDFSNHRPMSSNVSREDHIFYRLASIPNLQLVLKHFRDAPSVLHRLYCASSQRQPLLQKLHLHFRRYPSPTDTMVDKALAELCSIIPLRISIGFDAEEGVRAACATTVCSREQIAALFPFMNRRGSLRFQSLDDWWDDSESRKSDF</sequence>